<evidence type="ECO:0000313" key="5">
    <source>
        <dbReference type="Proteomes" id="UP000694580"/>
    </source>
</evidence>
<dbReference type="InterPro" id="IPR016187">
    <property type="entry name" value="CTDL_fold"/>
</dbReference>
<dbReference type="Ensembl" id="ENSDCDT00010033222.1">
    <property type="protein sequence ID" value="ENSDCDP00010026777.1"/>
    <property type="gene ID" value="ENSDCDG00010017048.1"/>
</dbReference>
<dbReference type="Gene3D" id="3.10.100.10">
    <property type="entry name" value="Mannose-Binding Protein A, subunit A"/>
    <property type="match status" value="1"/>
</dbReference>
<keyword evidence="2" id="KW-1133">Transmembrane helix</keyword>
<dbReference type="SUPFAM" id="SSF56436">
    <property type="entry name" value="C-type lectin-like"/>
    <property type="match status" value="1"/>
</dbReference>
<dbReference type="AlphaFoldDB" id="A0AAY4C1G0"/>
<proteinExistence type="predicted"/>
<dbReference type="PANTHER" id="PTHR45784:SF3">
    <property type="entry name" value="C-TYPE LECTIN DOMAIN FAMILY 4 MEMBER K-LIKE-RELATED"/>
    <property type="match status" value="1"/>
</dbReference>
<keyword evidence="2" id="KW-0472">Membrane</keyword>
<name>A0AAY4C1G0_9TELE</name>
<dbReference type="PROSITE" id="PS50041">
    <property type="entry name" value="C_TYPE_LECTIN_2"/>
    <property type="match status" value="1"/>
</dbReference>
<evidence type="ECO:0000256" key="2">
    <source>
        <dbReference type="SAM" id="Phobius"/>
    </source>
</evidence>
<feature type="transmembrane region" description="Helical" evidence="2">
    <location>
        <begin position="14"/>
        <end position="33"/>
    </location>
</feature>
<dbReference type="InterPro" id="IPR016186">
    <property type="entry name" value="C-type_lectin-like/link_sf"/>
</dbReference>
<dbReference type="SMART" id="SM00034">
    <property type="entry name" value="CLECT"/>
    <property type="match status" value="1"/>
</dbReference>
<reference evidence="4" key="2">
    <citation type="submission" date="2025-09" db="UniProtKB">
        <authorList>
            <consortium name="Ensembl"/>
        </authorList>
    </citation>
    <scope>IDENTIFICATION</scope>
</reference>
<evidence type="ECO:0000256" key="1">
    <source>
        <dbReference type="ARBA" id="ARBA00023157"/>
    </source>
</evidence>
<keyword evidence="5" id="KW-1185">Reference proteome</keyword>
<dbReference type="PANTHER" id="PTHR45784">
    <property type="entry name" value="C-TYPE LECTIN DOMAIN FAMILY 20 MEMBER A-RELATED"/>
    <property type="match status" value="1"/>
</dbReference>
<accession>A0AAY4C1G0</accession>
<evidence type="ECO:0000259" key="3">
    <source>
        <dbReference type="PROSITE" id="PS50041"/>
    </source>
</evidence>
<dbReference type="Pfam" id="PF00059">
    <property type="entry name" value="Lectin_C"/>
    <property type="match status" value="1"/>
</dbReference>
<sequence length="167" mass="19546">MCSFFFFYNLHCNVIIRFSGLSFILCLCVFLVLQDIQNYMQIREYCRKVLINVCRNNAGGIYVINSTGRTWTEAQIYCRQHYTDLAIIRNRKDNQNFTSQLTGYTWIGLYRDWVWSDQNNSTYRNWTAGRPLNNKASCAVADISQGGTWMDKDCGARFPFICYKGEI</sequence>
<keyword evidence="1" id="KW-1015">Disulfide bond</keyword>
<dbReference type="PROSITE" id="PS00615">
    <property type="entry name" value="C_TYPE_LECTIN_1"/>
    <property type="match status" value="1"/>
</dbReference>
<feature type="domain" description="C-type lectin" evidence="3">
    <location>
        <begin position="62"/>
        <end position="163"/>
    </location>
</feature>
<protein>
    <recommendedName>
        <fullName evidence="3">C-type lectin domain-containing protein</fullName>
    </recommendedName>
</protein>
<organism evidence="4 5">
    <name type="scientific">Denticeps clupeoides</name>
    <name type="common">denticle herring</name>
    <dbReference type="NCBI Taxonomy" id="299321"/>
    <lineage>
        <taxon>Eukaryota</taxon>
        <taxon>Metazoa</taxon>
        <taxon>Chordata</taxon>
        <taxon>Craniata</taxon>
        <taxon>Vertebrata</taxon>
        <taxon>Euteleostomi</taxon>
        <taxon>Actinopterygii</taxon>
        <taxon>Neopterygii</taxon>
        <taxon>Teleostei</taxon>
        <taxon>Clupei</taxon>
        <taxon>Clupeiformes</taxon>
        <taxon>Denticipitoidei</taxon>
        <taxon>Denticipitidae</taxon>
        <taxon>Denticeps</taxon>
    </lineage>
</organism>
<dbReference type="GeneTree" id="ENSGT00940000163911"/>
<reference evidence="4" key="1">
    <citation type="submission" date="2025-08" db="UniProtKB">
        <authorList>
            <consortium name="Ensembl"/>
        </authorList>
    </citation>
    <scope>IDENTIFICATION</scope>
</reference>
<dbReference type="Proteomes" id="UP000694580">
    <property type="component" value="Unplaced"/>
</dbReference>
<dbReference type="InterPro" id="IPR001304">
    <property type="entry name" value="C-type_lectin-like"/>
</dbReference>
<evidence type="ECO:0000313" key="4">
    <source>
        <dbReference type="Ensembl" id="ENSDCDP00010026777.1"/>
    </source>
</evidence>
<dbReference type="InterPro" id="IPR018378">
    <property type="entry name" value="C-type_lectin_CS"/>
</dbReference>
<keyword evidence="2" id="KW-0812">Transmembrane</keyword>